<protein>
    <submittedName>
        <fullName evidence="1">Uncharacterized protein</fullName>
    </submittedName>
</protein>
<dbReference type="Proteomes" id="UP000266841">
    <property type="component" value="Unassembled WGS sequence"/>
</dbReference>
<reference evidence="1 2" key="1">
    <citation type="journal article" date="2012" name="Genome Biol.">
        <title>Genome and low-iron response of an oceanic diatom adapted to chronic iron limitation.</title>
        <authorList>
            <person name="Lommer M."/>
            <person name="Specht M."/>
            <person name="Roy A.S."/>
            <person name="Kraemer L."/>
            <person name="Andreson R."/>
            <person name="Gutowska M.A."/>
            <person name="Wolf J."/>
            <person name="Bergner S.V."/>
            <person name="Schilhabel M.B."/>
            <person name="Klostermeier U.C."/>
            <person name="Beiko R.G."/>
            <person name="Rosenstiel P."/>
            <person name="Hippler M."/>
            <person name="Laroche J."/>
        </authorList>
    </citation>
    <scope>NUCLEOTIDE SEQUENCE [LARGE SCALE GENOMIC DNA]</scope>
    <source>
        <strain evidence="1 2">CCMP1005</strain>
    </source>
</reference>
<evidence type="ECO:0000313" key="1">
    <source>
        <dbReference type="EMBL" id="EJK52811.1"/>
    </source>
</evidence>
<comment type="caution">
    <text evidence="1">The sequence shown here is derived from an EMBL/GenBank/DDBJ whole genome shotgun (WGS) entry which is preliminary data.</text>
</comment>
<feature type="non-terminal residue" evidence="1">
    <location>
        <position position="267"/>
    </location>
</feature>
<name>K0RVF3_THAOC</name>
<accession>K0RVF3</accession>
<evidence type="ECO:0000313" key="2">
    <source>
        <dbReference type="Proteomes" id="UP000266841"/>
    </source>
</evidence>
<gene>
    <name evidence="1" type="ORF">THAOC_27880</name>
</gene>
<keyword evidence="2" id="KW-1185">Reference proteome</keyword>
<proteinExistence type="predicted"/>
<sequence length="267" mass="29262">MHNRNPVGPLVCGGACDWAPNRECSLVASDFGKELLSNQCFTAAEYQCCEEPVQPTTMIQDIVGRRELHSTPPVGTFYTEHGGGAYEWSYENKCIPGHNIDNIMGDITYEDCAKRCLACKDDSRCNASLGPCVGIEWFTFGNYEGRCTLSSASSGPPCDNSIYGVQFYSFKELQRDRHGRVLTEEGDSGTKICVFAQNPSAVRSDLQSQGGWVHHDLYDELGAAGFTVTKEEQGLTSTISMDIMCTESEHVTLPAMTPSNEVYGLCT</sequence>
<dbReference type="EMBL" id="AGNL01039204">
    <property type="protein sequence ID" value="EJK52811.1"/>
    <property type="molecule type" value="Genomic_DNA"/>
</dbReference>
<organism evidence="1 2">
    <name type="scientific">Thalassiosira oceanica</name>
    <name type="common">Marine diatom</name>
    <dbReference type="NCBI Taxonomy" id="159749"/>
    <lineage>
        <taxon>Eukaryota</taxon>
        <taxon>Sar</taxon>
        <taxon>Stramenopiles</taxon>
        <taxon>Ochrophyta</taxon>
        <taxon>Bacillariophyta</taxon>
        <taxon>Coscinodiscophyceae</taxon>
        <taxon>Thalassiosirophycidae</taxon>
        <taxon>Thalassiosirales</taxon>
        <taxon>Thalassiosiraceae</taxon>
        <taxon>Thalassiosira</taxon>
    </lineage>
</organism>
<dbReference type="AlphaFoldDB" id="K0RVF3"/>